<dbReference type="Proteomes" id="UP000718715">
    <property type="component" value="Unassembled WGS sequence"/>
</dbReference>
<name>A0ACD3SUI3_PHODM</name>
<evidence type="ECO:0000313" key="2">
    <source>
        <dbReference type="Proteomes" id="UP000718715"/>
    </source>
</evidence>
<proteinExistence type="predicted"/>
<gene>
    <name evidence="1" type="ORF">DA092_20570</name>
</gene>
<dbReference type="EMBL" id="PZOJ01000127">
    <property type="protein sequence ID" value="TMX70285.1"/>
    <property type="molecule type" value="Genomic_DNA"/>
</dbReference>
<keyword evidence="2" id="KW-1185">Reference proteome</keyword>
<evidence type="ECO:0000313" key="1">
    <source>
        <dbReference type="EMBL" id="TMX70285.1"/>
    </source>
</evidence>
<reference evidence="1" key="1">
    <citation type="submission" date="2018-03" db="EMBL/GenBank/DDBJ databases">
        <title>Genomic characterization of a polymicrobial infection associated with a disease outbreak in Pacific white shrimp (Litopenaeus vannamei).</title>
        <authorList>
            <person name="Turner J.W."/>
            <person name="Bachand P.T."/>
            <person name="Tallman J."/>
            <person name="Elledge N.C."/>
            <person name="Pinnell L.J."/>
            <person name="Laughlin R.C."/>
            <person name="Zimba P.V."/>
        </authorList>
    </citation>
    <scope>NUCLEOTIDE SEQUENCE</scope>
    <source>
        <strain evidence="1">Hep-2b-22</strain>
    </source>
</reference>
<protein>
    <submittedName>
        <fullName evidence="1">Uncharacterized protein</fullName>
    </submittedName>
</protein>
<comment type="caution">
    <text evidence="1">The sequence shown here is derived from an EMBL/GenBank/DDBJ whole genome shotgun (WGS) entry which is preliminary data.</text>
</comment>
<organism evidence="1 2">
    <name type="scientific">Photobacterium damselae</name>
    <dbReference type="NCBI Taxonomy" id="38293"/>
    <lineage>
        <taxon>Bacteria</taxon>
        <taxon>Pseudomonadati</taxon>
        <taxon>Pseudomonadota</taxon>
        <taxon>Gammaproteobacteria</taxon>
        <taxon>Vibrionales</taxon>
        <taxon>Vibrionaceae</taxon>
        <taxon>Photobacterium</taxon>
    </lineage>
</organism>
<sequence>MIFNTSSLNTLKLIMVFVLFFPGFYKYAGLKIEQLITIIALMCCFFSVLKYRLEIKRTTYLISISYMFVYFFITNISLMRSLDDFVINDMVELGKPLFFLCFFLVAFTVRWNFQNLNDLRNFFLILCVFLIFFGYFESLTSLGNYISLNLYKPNRGVLEGKAIGPFIITYAFATFLVFPFYIFLSRYFFDKKFINKYLFLSFLTLGCIFLTQSKTVFLAVLISLLLFFLIYPFYSGLPGKRKVISIGVGVIFSVIVSFAFLVSFFQEYFSYIYSGLEVVFRFLLDDGIMAALNSNTSTRNRLEQLMFAFEHQDSLPLIGVGISKGVFMPESFYALYFYRLGLIGILLHFFMLFYSLKLSLYNTKSFIKYKQLNLASLFLGLHFYIISLPFCYFSAAVNDQTRTGFVLYLFIGINIATNKLLKSKYDEYNFSNNT</sequence>
<accession>A0ACD3SUI3</accession>